<dbReference type="CDD" id="cd01991">
    <property type="entry name" value="Asn_synthase_B_C"/>
    <property type="match status" value="1"/>
</dbReference>
<evidence type="ECO:0000313" key="12">
    <source>
        <dbReference type="Proteomes" id="UP000030428"/>
    </source>
</evidence>
<dbReference type="PANTHER" id="PTHR43284:SF1">
    <property type="entry name" value="ASPARAGINE SYNTHETASE"/>
    <property type="match status" value="1"/>
</dbReference>
<reference evidence="11 12" key="1">
    <citation type="journal article" date="2016" name="Front. Microbiol.">
        <title>Single-Cell (Meta-)Genomics of a Dimorphic Candidatus Thiomargarita nelsonii Reveals Genomic Plasticity.</title>
        <authorList>
            <person name="Flood B.E."/>
            <person name="Fliss P."/>
            <person name="Jones D.S."/>
            <person name="Dick G.J."/>
            <person name="Jain S."/>
            <person name="Kaster A.K."/>
            <person name="Winkel M."/>
            <person name="Mussmann M."/>
            <person name="Bailey J."/>
        </authorList>
    </citation>
    <scope>NUCLEOTIDE SEQUENCE [LARGE SCALE GENOMIC DNA]</scope>
    <source>
        <strain evidence="11">Hydrate Ridge</strain>
    </source>
</reference>
<evidence type="ECO:0000256" key="7">
    <source>
        <dbReference type="ARBA" id="ARBA00048741"/>
    </source>
</evidence>
<gene>
    <name evidence="11" type="ORF">PN36_17535</name>
</gene>
<dbReference type="PROSITE" id="PS51278">
    <property type="entry name" value="GATASE_TYPE_2"/>
    <property type="match status" value="1"/>
</dbReference>
<dbReference type="InterPro" id="IPR014729">
    <property type="entry name" value="Rossmann-like_a/b/a_fold"/>
</dbReference>
<dbReference type="Pfam" id="PF00733">
    <property type="entry name" value="Asn_synthase"/>
    <property type="match status" value="1"/>
</dbReference>
<evidence type="ECO:0000256" key="5">
    <source>
        <dbReference type="ARBA" id="ARBA00022840"/>
    </source>
</evidence>
<dbReference type="InterPro" id="IPR006426">
    <property type="entry name" value="Asn_synth_AEB"/>
</dbReference>
<dbReference type="GO" id="GO:0004066">
    <property type="term" value="F:asparagine synthase (glutamine-hydrolyzing) activity"/>
    <property type="evidence" value="ECO:0007669"/>
    <property type="project" value="UniProtKB-EC"/>
</dbReference>
<keyword evidence="4 9" id="KW-0547">Nucleotide-binding</keyword>
<dbReference type="EMBL" id="JSZA02000067">
    <property type="protein sequence ID" value="KHD10082.1"/>
    <property type="molecule type" value="Genomic_DNA"/>
</dbReference>
<dbReference type="Gene3D" id="3.60.20.10">
    <property type="entry name" value="Glutamine Phosphoribosylpyrophosphate, subunit 1, domain 1"/>
    <property type="match status" value="1"/>
</dbReference>
<sequence length="629" mass="71563">MCGICGIFSNSVPREQREIIVGKMMIRLVHRGPDGEGIYSDEHLTLGHRRLAIIDLEHGRQPMQSADGRYTLVFNGEIYNYLELRQKLIQQGVSFRTFSDTEVLLQLLIHQGVAALKELNGMFAFAFYDNKTKQWLLARDPFGIKPLYYCSLQSEIVFASEIKALLEHPQIHAERNWKAMQHYFTFQFCLNDETLFSGIHKLEPGFYIEGQQQKITQKIRYWDTNYQVDEHHTEEYFKDRLLALLQDSARLQIRSDVPLGAYLSGGIDSSVVASMAATHLGGSVPVFTGKFIESPVYDESHYAGIVADNINAELHEVIPTAEEFVTLLPKLIEAMDEPVAGPGLFPQFIVSRMAKERVKVVLGGQGGDEIFGGYARYLVGYLEQSLKGAIFETHEEGKHLVSLESIIPNLPLLKQYHPLMQQFFKEGLFDSMDARYFCLIDRSPDIMQMLTGDALSSIQPEEIFNDFKRVFNHPDTLSYINKMTHFDLKTLLPALLQVEDRVSMAVSLESRVPLLDTRIVDLVTSMPPPMKFQAGKTKHILKQTVRNLLPQEVLNRKDKMGFPVPLKEWMSGGVVRDFVCDTLLGQTSRDRGLFSPKALETLITQEGTYSRQLWGALCLELWHQVYIDG</sequence>
<evidence type="ECO:0000256" key="4">
    <source>
        <dbReference type="ARBA" id="ARBA00022741"/>
    </source>
</evidence>
<evidence type="ECO:0000256" key="1">
    <source>
        <dbReference type="ARBA" id="ARBA00005187"/>
    </source>
</evidence>
<dbReference type="PIRSF" id="PIRSF001589">
    <property type="entry name" value="Asn_synthetase_glu-h"/>
    <property type="match status" value="1"/>
</dbReference>
<feature type="active site" description="For GATase activity" evidence="8">
    <location>
        <position position="2"/>
    </location>
</feature>
<keyword evidence="5 9" id="KW-0067">ATP-binding</keyword>
<dbReference type="GO" id="GO:0005524">
    <property type="term" value="F:ATP binding"/>
    <property type="evidence" value="ECO:0007669"/>
    <property type="project" value="UniProtKB-KW"/>
</dbReference>
<dbReference type="InterPro" id="IPR051786">
    <property type="entry name" value="ASN_synthetase/amidase"/>
</dbReference>
<dbReference type="PANTHER" id="PTHR43284">
    <property type="entry name" value="ASPARAGINE SYNTHETASE (GLUTAMINE-HYDROLYZING)"/>
    <property type="match status" value="1"/>
</dbReference>
<dbReference type="GO" id="GO:0005829">
    <property type="term" value="C:cytosol"/>
    <property type="evidence" value="ECO:0007669"/>
    <property type="project" value="TreeGrafter"/>
</dbReference>
<dbReference type="GO" id="GO:0006529">
    <property type="term" value="P:asparagine biosynthetic process"/>
    <property type="evidence" value="ECO:0007669"/>
    <property type="project" value="UniProtKB-KW"/>
</dbReference>
<evidence type="ECO:0000256" key="6">
    <source>
        <dbReference type="ARBA" id="ARBA00022962"/>
    </source>
</evidence>
<keyword evidence="12" id="KW-1185">Reference proteome</keyword>
<evidence type="ECO:0000256" key="8">
    <source>
        <dbReference type="PIRSR" id="PIRSR001589-1"/>
    </source>
</evidence>
<dbReference type="InterPro" id="IPR017932">
    <property type="entry name" value="GATase_2_dom"/>
</dbReference>
<dbReference type="Pfam" id="PF13537">
    <property type="entry name" value="GATase_7"/>
    <property type="match status" value="1"/>
</dbReference>
<feature type="binding site" evidence="9">
    <location>
        <position position="292"/>
    </location>
    <ligand>
        <name>ATP</name>
        <dbReference type="ChEBI" id="CHEBI:30616"/>
    </ligand>
</feature>
<evidence type="ECO:0000256" key="3">
    <source>
        <dbReference type="ARBA" id="ARBA00012737"/>
    </source>
</evidence>
<dbReference type="InterPro" id="IPR033738">
    <property type="entry name" value="AsnB_N"/>
</dbReference>
<dbReference type="SUPFAM" id="SSF56235">
    <property type="entry name" value="N-terminal nucleophile aminohydrolases (Ntn hydrolases)"/>
    <property type="match status" value="1"/>
</dbReference>
<dbReference type="Proteomes" id="UP000030428">
    <property type="component" value="Unassembled WGS sequence"/>
</dbReference>
<proteinExistence type="inferred from homology"/>
<dbReference type="EC" id="6.3.5.4" evidence="3"/>
<organism evidence="11 12">
    <name type="scientific">Candidatus Thiomargarita nelsonii</name>
    <dbReference type="NCBI Taxonomy" id="1003181"/>
    <lineage>
        <taxon>Bacteria</taxon>
        <taxon>Pseudomonadati</taxon>
        <taxon>Pseudomonadota</taxon>
        <taxon>Gammaproteobacteria</taxon>
        <taxon>Thiotrichales</taxon>
        <taxon>Thiotrichaceae</taxon>
        <taxon>Thiomargarita</taxon>
    </lineage>
</organism>
<comment type="similarity">
    <text evidence="2">Belongs to the asparagine synthetase family.</text>
</comment>
<dbReference type="CDD" id="cd00712">
    <property type="entry name" value="AsnB"/>
    <property type="match status" value="1"/>
</dbReference>
<protein>
    <recommendedName>
        <fullName evidence="3">asparagine synthase (glutamine-hydrolyzing)</fullName>
        <ecNumber evidence="3">6.3.5.4</ecNumber>
    </recommendedName>
</protein>
<dbReference type="Gene3D" id="3.40.50.620">
    <property type="entry name" value="HUPs"/>
    <property type="match status" value="1"/>
</dbReference>
<evidence type="ECO:0000256" key="9">
    <source>
        <dbReference type="PIRSR" id="PIRSR001589-2"/>
    </source>
</evidence>
<evidence type="ECO:0000313" key="11">
    <source>
        <dbReference type="EMBL" id="KHD10082.1"/>
    </source>
</evidence>
<comment type="caution">
    <text evidence="11">The sequence shown here is derived from an EMBL/GenBank/DDBJ whole genome shotgun (WGS) entry which is preliminary data.</text>
</comment>
<name>A0A0A6PI76_9GAMM</name>
<evidence type="ECO:0000259" key="10">
    <source>
        <dbReference type="PROSITE" id="PS51278"/>
    </source>
</evidence>
<dbReference type="NCBIfam" id="TIGR01536">
    <property type="entry name" value="asn_synth_AEB"/>
    <property type="match status" value="1"/>
</dbReference>
<dbReference type="InterPro" id="IPR001962">
    <property type="entry name" value="Asn_synthase"/>
</dbReference>
<keyword evidence="8" id="KW-0061">Asparagine biosynthesis</keyword>
<comment type="catalytic activity">
    <reaction evidence="7">
        <text>L-aspartate + L-glutamine + ATP + H2O = L-asparagine + L-glutamate + AMP + diphosphate + H(+)</text>
        <dbReference type="Rhea" id="RHEA:12228"/>
        <dbReference type="ChEBI" id="CHEBI:15377"/>
        <dbReference type="ChEBI" id="CHEBI:15378"/>
        <dbReference type="ChEBI" id="CHEBI:29985"/>
        <dbReference type="ChEBI" id="CHEBI:29991"/>
        <dbReference type="ChEBI" id="CHEBI:30616"/>
        <dbReference type="ChEBI" id="CHEBI:33019"/>
        <dbReference type="ChEBI" id="CHEBI:58048"/>
        <dbReference type="ChEBI" id="CHEBI:58359"/>
        <dbReference type="ChEBI" id="CHEBI:456215"/>
        <dbReference type="EC" id="6.3.5.4"/>
    </reaction>
</comment>
<keyword evidence="6 8" id="KW-0315">Glutamine amidotransferase</keyword>
<feature type="binding site" evidence="9">
    <location>
        <position position="100"/>
    </location>
    <ligand>
        <name>L-glutamine</name>
        <dbReference type="ChEBI" id="CHEBI:58359"/>
    </ligand>
</feature>
<dbReference type="SUPFAM" id="SSF52402">
    <property type="entry name" value="Adenine nucleotide alpha hydrolases-like"/>
    <property type="match status" value="1"/>
</dbReference>
<dbReference type="InterPro" id="IPR029055">
    <property type="entry name" value="Ntn_hydrolases_N"/>
</dbReference>
<keyword evidence="8" id="KW-0028">Amino-acid biosynthesis</keyword>
<accession>A0A0A6PI76</accession>
<comment type="pathway">
    <text evidence="1">Amino-acid biosynthesis; L-asparagine biosynthesis; L-asparagine from L-aspartate (L-Gln route): step 1/1.</text>
</comment>
<feature type="domain" description="Glutamine amidotransferase type-2" evidence="10">
    <location>
        <begin position="2"/>
        <end position="213"/>
    </location>
</feature>
<evidence type="ECO:0000256" key="2">
    <source>
        <dbReference type="ARBA" id="ARBA00005752"/>
    </source>
</evidence>
<dbReference type="AlphaFoldDB" id="A0A0A6PI76"/>